<sequence length="130" mass="14953">TTRISIGSTFFLCLSPRQLLLLLLLFTTVLRRPALRLPSHPVSPTPCVPPARHPLSPLHPLLALLDHCFLPRIPTPRLRRGTIPHLLLHHRFQDVLRNMSLCRFSLRQGETSSRLQNHGHLVRDQIPLRR</sequence>
<organism evidence="1 2">
    <name type="scientific">Modicella reniformis</name>
    <dbReference type="NCBI Taxonomy" id="1440133"/>
    <lineage>
        <taxon>Eukaryota</taxon>
        <taxon>Fungi</taxon>
        <taxon>Fungi incertae sedis</taxon>
        <taxon>Mucoromycota</taxon>
        <taxon>Mortierellomycotina</taxon>
        <taxon>Mortierellomycetes</taxon>
        <taxon>Mortierellales</taxon>
        <taxon>Mortierellaceae</taxon>
        <taxon>Modicella</taxon>
    </lineage>
</organism>
<comment type="caution">
    <text evidence="1">The sequence shown here is derived from an EMBL/GenBank/DDBJ whole genome shotgun (WGS) entry which is preliminary data.</text>
</comment>
<evidence type="ECO:0000313" key="1">
    <source>
        <dbReference type="EMBL" id="KAF9944493.1"/>
    </source>
</evidence>
<reference evidence="1" key="1">
    <citation type="journal article" date="2020" name="Fungal Divers.">
        <title>Resolving the Mortierellaceae phylogeny through synthesis of multi-gene phylogenetics and phylogenomics.</title>
        <authorList>
            <person name="Vandepol N."/>
            <person name="Liber J."/>
            <person name="Desiro A."/>
            <person name="Na H."/>
            <person name="Kennedy M."/>
            <person name="Barry K."/>
            <person name="Grigoriev I.V."/>
            <person name="Miller A.N."/>
            <person name="O'Donnell K."/>
            <person name="Stajich J.E."/>
            <person name="Bonito G."/>
        </authorList>
    </citation>
    <scope>NUCLEOTIDE SEQUENCE</scope>
    <source>
        <strain evidence="1">MES-2147</strain>
    </source>
</reference>
<feature type="non-terminal residue" evidence="1">
    <location>
        <position position="1"/>
    </location>
</feature>
<dbReference type="EMBL" id="JAAAHW010008350">
    <property type="protein sequence ID" value="KAF9944493.1"/>
    <property type="molecule type" value="Genomic_DNA"/>
</dbReference>
<protein>
    <submittedName>
        <fullName evidence="1">Uncharacterized protein</fullName>
    </submittedName>
</protein>
<gene>
    <name evidence="1" type="ORF">BGZ65_011972</name>
</gene>
<feature type="non-terminal residue" evidence="1">
    <location>
        <position position="130"/>
    </location>
</feature>
<name>A0A9P6IR24_9FUNG</name>
<accession>A0A9P6IR24</accession>
<dbReference type="Proteomes" id="UP000749646">
    <property type="component" value="Unassembled WGS sequence"/>
</dbReference>
<keyword evidence="2" id="KW-1185">Reference proteome</keyword>
<proteinExistence type="predicted"/>
<dbReference type="AlphaFoldDB" id="A0A9P6IR24"/>
<evidence type="ECO:0000313" key="2">
    <source>
        <dbReference type="Proteomes" id="UP000749646"/>
    </source>
</evidence>